<evidence type="ECO:0000313" key="1">
    <source>
        <dbReference type="EMBL" id="KAJ8071193.1"/>
    </source>
</evidence>
<comment type="caution">
    <text evidence="1">The sequence shown here is derived from an EMBL/GenBank/DDBJ whole genome shotgun (WGS) entry which is preliminary data.</text>
</comment>
<organism evidence="1 2">
    <name type="scientific">Sclerotinia nivalis</name>
    <dbReference type="NCBI Taxonomy" id="352851"/>
    <lineage>
        <taxon>Eukaryota</taxon>
        <taxon>Fungi</taxon>
        <taxon>Dikarya</taxon>
        <taxon>Ascomycota</taxon>
        <taxon>Pezizomycotina</taxon>
        <taxon>Leotiomycetes</taxon>
        <taxon>Helotiales</taxon>
        <taxon>Sclerotiniaceae</taxon>
        <taxon>Sclerotinia</taxon>
    </lineage>
</organism>
<dbReference type="EMBL" id="JAPEIS010000001">
    <property type="protein sequence ID" value="KAJ8071193.1"/>
    <property type="molecule type" value="Genomic_DNA"/>
</dbReference>
<accession>A0A9X0DRY7</accession>
<dbReference type="Proteomes" id="UP001152300">
    <property type="component" value="Unassembled WGS sequence"/>
</dbReference>
<evidence type="ECO:0000313" key="2">
    <source>
        <dbReference type="Proteomes" id="UP001152300"/>
    </source>
</evidence>
<sequence length="86" mass="9223">MSSVRSFRKCALVKKVKCTGAYDQSLARGPFAKRESQKCSGPSPDLLLFMCAADSAAATLTLPGGSCVKHGPIVHVVMVRKRRENA</sequence>
<reference evidence="1" key="1">
    <citation type="submission" date="2022-11" db="EMBL/GenBank/DDBJ databases">
        <title>Genome Resource of Sclerotinia nivalis Strain SnTB1, a Plant Pathogen Isolated from American Ginseng.</title>
        <authorList>
            <person name="Fan S."/>
        </authorList>
    </citation>
    <scope>NUCLEOTIDE SEQUENCE</scope>
    <source>
        <strain evidence="1">SnTB1</strain>
    </source>
</reference>
<protein>
    <submittedName>
        <fullName evidence="1">Uncharacterized protein</fullName>
    </submittedName>
</protein>
<proteinExistence type="predicted"/>
<dbReference type="AlphaFoldDB" id="A0A9X0DRY7"/>
<gene>
    <name evidence="1" type="ORF">OCU04_001531</name>
</gene>
<name>A0A9X0DRY7_9HELO</name>
<keyword evidence="2" id="KW-1185">Reference proteome</keyword>